<feature type="compositionally biased region" description="Low complexity" evidence="1">
    <location>
        <begin position="13"/>
        <end position="37"/>
    </location>
</feature>
<dbReference type="RefSeq" id="WP_380106854.1">
    <property type="nucleotide sequence ID" value="NZ_JBHSIH010000001.1"/>
</dbReference>
<dbReference type="Proteomes" id="UP001597287">
    <property type="component" value="Unassembled WGS sequence"/>
</dbReference>
<proteinExistence type="predicted"/>
<feature type="region of interest" description="Disordered" evidence="1">
    <location>
        <begin position="1"/>
        <end position="61"/>
    </location>
</feature>
<evidence type="ECO:0000256" key="1">
    <source>
        <dbReference type="SAM" id="MobiDB-lite"/>
    </source>
</evidence>
<feature type="compositionally biased region" description="Pro residues" evidence="1">
    <location>
        <begin position="1"/>
        <end position="12"/>
    </location>
</feature>
<accession>A0ABW5EZA4</accession>
<comment type="caution">
    <text evidence="2">The sequence shown here is derived from an EMBL/GenBank/DDBJ whole genome shotgun (WGS) entry which is preliminary data.</text>
</comment>
<reference evidence="3" key="1">
    <citation type="journal article" date="2019" name="Int. J. Syst. Evol. Microbiol.">
        <title>The Global Catalogue of Microorganisms (GCM) 10K type strain sequencing project: providing services to taxonomists for standard genome sequencing and annotation.</title>
        <authorList>
            <consortium name="The Broad Institute Genomics Platform"/>
            <consortium name="The Broad Institute Genome Sequencing Center for Infectious Disease"/>
            <person name="Wu L."/>
            <person name="Ma J."/>
        </authorList>
    </citation>
    <scope>NUCLEOTIDE SEQUENCE [LARGE SCALE GENOMIC DNA]</scope>
    <source>
        <strain evidence="3">CCUG 62793</strain>
    </source>
</reference>
<gene>
    <name evidence="2" type="ORF">ACFSPV_31030</name>
</gene>
<name>A0ABW5EZA4_9BURK</name>
<organism evidence="2 3">
    <name type="scientific">Delftia deserti</name>
    <dbReference type="NCBI Taxonomy" id="1651218"/>
    <lineage>
        <taxon>Bacteria</taxon>
        <taxon>Pseudomonadati</taxon>
        <taxon>Pseudomonadota</taxon>
        <taxon>Betaproteobacteria</taxon>
        <taxon>Burkholderiales</taxon>
        <taxon>Comamonadaceae</taxon>
        <taxon>Delftia</taxon>
    </lineage>
</organism>
<evidence type="ECO:0000313" key="3">
    <source>
        <dbReference type="Proteomes" id="UP001597287"/>
    </source>
</evidence>
<protein>
    <submittedName>
        <fullName evidence="2">Uncharacterized protein</fullName>
    </submittedName>
</protein>
<evidence type="ECO:0000313" key="2">
    <source>
        <dbReference type="EMBL" id="MFD2323122.1"/>
    </source>
</evidence>
<keyword evidence="3" id="KW-1185">Reference proteome</keyword>
<dbReference type="EMBL" id="JBHUIG010000051">
    <property type="protein sequence ID" value="MFD2323122.1"/>
    <property type="molecule type" value="Genomic_DNA"/>
</dbReference>
<sequence>MATKPKPTPTAPEAPVADQAAVQQDQQQGADETAQAGEIQAPATAGAADEQPAGADVKQDPGPQELVLVDVRVLAAVTIDGVRFQPDDVIEGMPETIAQAYAGSVDPHADAVAYARSVGAPVKPFPGQAHAED</sequence>